<evidence type="ECO:0000313" key="1">
    <source>
        <dbReference type="EMBL" id="GGJ20176.1"/>
    </source>
</evidence>
<protein>
    <submittedName>
        <fullName evidence="1">Uncharacterized protein</fullName>
    </submittedName>
</protein>
<dbReference type="EMBL" id="BMOD01000001">
    <property type="protein sequence ID" value="GGJ20176.1"/>
    <property type="molecule type" value="Genomic_DNA"/>
</dbReference>
<evidence type="ECO:0000313" key="2">
    <source>
        <dbReference type="Proteomes" id="UP000632222"/>
    </source>
</evidence>
<comment type="caution">
    <text evidence="1">The sequence shown here is derived from an EMBL/GenBank/DDBJ whole genome shotgun (WGS) entry which is preliminary data.</text>
</comment>
<reference evidence="2" key="1">
    <citation type="journal article" date="2019" name="Int. J. Syst. Evol. Microbiol.">
        <title>The Global Catalogue of Microorganisms (GCM) 10K type strain sequencing project: providing services to taxonomists for standard genome sequencing and annotation.</title>
        <authorList>
            <consortium name="The Broad Institute Genomics Platform"/>
            <consortium name="The Broad Institute Genome Sequencing Center for Infectious Disease"/>
            <person name="Wu L."/>
            <person name="Ma J."/>
        </authorList>
    </citation>
    <scope>NUCLEOTIDE SEQUENCE [LARGE SCALE GENOMIC DNA]</scope>
    <source>
        <strain evidence="2">JCM 14370</strain>
    </source>
</reference>
<sequence>MIEFTPPEAPPFNASCAVEPAYRLLDHYTSYRTDVTVDGVQHENVVLFDFLKTLKTHPNYPAARSRFLKNIEGVLEREGGKLEWLERDL</sequence>
<name>A0ABQ2CV26_9DEIO</name>
<organism evidence="1 2">
    <name type="scientific">Deinococcus roseus</name>
    <dbReference type="NCBI Taxonomy" id="392414"/>
    <lineage>
        <taxon>Bacteria</taxon>
        <taxon>Thermotogati</taxon>
        <taxon>Deinococcota</taxon>
        <taxon>Deinococci</taxon>
        <taxon>Deinococcales</taxon>
        <taxon>Deinococcaceae</taxon>
        <taxon>Deinococcus</taxon>
    </lineage>
</organism>
<dbReference type="RefSeq" id="WP_188998756.1">
    <property type="nucleotide sequence ID" value="NZ_BMOD01000001.1"/>
</dbReference>
<gene>
    <name evidence="1" type="ORF">GCM10008938_02960</name>
</gene>
<keyword evidence="2" id="KW-1185">Reference proteome</keyword>
<dbReference type="Proteomes" id="UP000632222">
    <property type="component" value="Unassembled WGS sequence"/>
</dbReference>
<accession>A0ABQ2CV26</accession>
<proteinExistence type="predicted"/>